<dbReference type="RefSeq" id="WP_015442213.1">
    <property type="nucleotide sequence ID" value="NC_020520.1"/>
</dbReference>
<organism evidence="2 3">
    <name type="scientific">Ilumatobacter coccineus (strain NBRC 103263 / KCTC 29153 / YM16-304)</name>
    <dbReference type="NCBI Taxonomy" id="1313172"/>
    <lineage>
        <taxon>Bacteria</taxon>
        <taxon>Bacillati</taxon>
        <taxon>Actinomycetota</taxon>
        <taxon>Acidimicrobiia</taxon>
        <taxon>Acidimicrobiales</taxon>
        <taxon>Ilumatobacteraceae</taxon>
        <taxon>Ilumatobacter</taxon>
    </lineage>
</organism>
<gene>
    <name evidence="2" type="ORF">YM304_26520</name>
</gene>
<dbReference type="EMBL" id="AP012057">
    <property type="protein sequence ID" value="BAN02966.1"/>
    <property type="molecule type" value="Genomic_DNA"/>
</dbReference>
<dbReference type="InterPro" id="IPR016040">
    <property type="entry name" value="NAD(P)-bd_dom"/>
</dbReference>
<dbReference type="GO" id="GO:0005737">
    <property type="term" value="C:cytoplasm"/>
    <property type="evidence" value="ECO:0007669"/>
    <property type="project" value="TreeGrafter"/>
</dbReference>
<accession>A0A6C7EG45</accession>
<evidence type="ECO:0000313" key="2">
    <source>
        <dbReference type="EMBL" id="BAN02966.1"/>
    </source>
</evidence>
<dbReference type="Pfam" id="PF13460">
    <property type="entry name" value="NAD_binding_10"/>
    <property type="match status" value="1"/>
</dbReference>
<name>A0A6C7EG45_ILUCY</name>
<evidence type="ECO:0000313" key="3">
    <source>
        <dbReference type="Proteomes" id="UP000011863"/>
    </source>
</evidence>
<feature type="domain" description="NAD(P)-binding" evidence="1">
    <location>
        <begin position="9"/>
        <end position="111"/>
    </location>
</feature>
<sequence>MSSRIFVAGATGVLGRRAVPALVDAGHLVTANVRSDDARRLVESYGAAATTVDLFDPEATRRLGDDHDTIVNIATAIPTGASAARRSGWAVNDRLRTEAADNLAAAVARPGGRYVGESITFPYVDRGDDWIDERVATSYFWGNESSRHAEAAAASVTAAGGVGTALRFAMFFADDSAHVATFRTVAKGGVLSLPGAADGYFSWVHVDDAAAAVVAAVEGPAGLFNVAEPEPARRADHAAALAAALGRRSLRLIPSPVARAAGAGLTSLARSQRISSDAFASATGWEPRRRVVDAWGG</sequence>
<evidence type="ECO:0000259" key="1">
    <source>
        <dbReference type="Pfam" id="PF13460"/>
    </source>
</evidence>
<dbReference type="SUPFAM" id="SSF51735">
    <property type="entry name" value="NAD(P)-binding Rossmann-fold domains"/>
    <property type="match status" value="1"/>
</dbReference>
<proteinExistence type="predicted"/>
<dbReference type="KEGG" id="aym:YM304_26520"/>
<keyword evidence="3" id="KW-1185">Reference proteome</keyword>
<dbReference type="Gene3D" id="3.40.50.720">
    <property type="entry name" value="NAD(P)-binding Rossmann-like Domain"/>
    <property type="match status" value="1"/>
</dbReference>
<dbReference type="PANTHER" id="PTHR48079">
    <property type="entry name" value="PROTEIN YEEZ"/>
    <property type="match status" value="1"/>
</dbReference>
<dbReference type="PANTHER" id="PTHR48079:SF6">
    <property type="entry name" value="NAD(P)-BINDING DOMAIN-CONTAINING PROTEIN-RELATED"/>
    <property type="match status" value="1"/>
</dbReference>
<dbReference type="InterPro" id="IPR036291">
    <property type="entry name" value="NAD(P)-bd_dom_sf"/>
</dbReference>
<reference evidence="2 3" key="1">
    <citation type="journal article" date="2013" name="Int. J. Syst. Evol. Microbiol.">
        <title>Ilumatobacter nonamiense sp. nov. and Ilumatobacter coccineum sp. nov., isolated from seashore sand.</title>
        <authorList>
            <person name="Matsumoto A."/>
            <person name="Kasai H."/>
            <person name="Matsuo Y."/>
            <person name="Shizuri Y."/>
            <person name="Ichikawa N."/>
            <person name="Fujita N."/>
            <person name="Omura S."/>
            <person name="Takahashi Y."/>
        </authorList>
    </citation>
    <scope>NUCLEOTIDE SEQUENCE [LARGE SCALE GENOMIC DNA]</scope>
    <source>
        <strain evidence="3">NBRC 103263 / KCTC 29153 / YM16-304</strain>
    </source>
</reference>
<dbReference type="AlphaFoldDB" id="A0A6C7EG45"/>
<protein>
    <recommendedName>
        <fullName evidence="1">NAD(P)-binding domain-containing protein</fullName>
    </recommendedName>
</protein>
<dbReference type="Proteomes" id="UP000011863">
    <property type="component" value="Chromosome"/>
</dbReference>
<dbReference type="GO" id="GO:0004029">
    <property type="term" value="F:aldehyde dehydrogenase (NAD+) activity"/>
    <property type="evidence" value="ECO:0007669"/>
    <property type="project" value="TreeGrafter"/>
</dbReference>
<dbReference type="InterPro" id="IPR051783">
    <property type="entry name" value="NAD(P)-dependent_oxidoreduct"/>
</dbReference>